<dbReference type="AlphaFoldDB" id="A0A7R8VK37"/>
<feature type="region of interest" description="Disordered" evidence="1">
    <location>
        <begin position="173"/>
        <end position="196"/>
    </location>
</feature>
<dbReference type="EMBL" id="OA567201">
    <property type="protein sequence ID" value="CAD7200028.1"/>
    <property type="molecule type" value="Genomic_DNA"/>
</dbReference>
<feature type="compositionally biased region" description="Basic and acidic residues" evidence="1">
    <location>
        <begin position="184"/>
        <end position="196"/>
    </location>
</feature>
<protein>
    <submittedName>
        <fullName evidence="2">Uncharacterized protein</fullName>
    </submittedName>
</protein>
<accession>A0A7R8VK37</accession>
<gene>
    <name evidence="2" type="ORF">TDIB3V08_LOCUS6261</name>
</gene>
<evidence type="ECO:0000256" key="1">
    <source>
        <dbReference type="SAM" id="MobiDB-lite"/>
    </source>
</evidence>
<evidence type="ECO:0000313" key="2">
    <source>
        <dbReference type="EMBL" id="CAD7200028.1"/>
    </source>
</evidence>
<sequence length="289" mass="31099">MAIHPTEILTSISPSSAVELNTTSALANYATEAVFYLNNVYSSITKICDGRSAFILGFDVAVANKVVVFGLPRVSVAVDERDVGPFRNKHLLLGLLSQGRCSYCRNDKLCIPQKLGVTLTWTHSCCLRGFLRGLISIGGFSISSTISFLTIAGRESSPASLSPGDEVAEIVVDPPEEFPPLPRESGRRGDGGETGEELRAANIGKSAVSSQPAPKKPWGYCSFLELIYLEMLCGMSVCTHWSLAAWSAVAEMAEVVVTESVWYGQATPLQATPSSCSDQHHFDLHPSLL</sequence>
<reference evidence="2" key="1">
    <citation type="submission" date="2020-11" db="EMBL/GenBank/DDBJ databases">
        <authorList>
            <person name="Tran Van P."/>
        </authorList>
    </citation>
    <scope>NUCLEOTIDE SEQUENCE</scope>
</reference>
<proteinExistence type="predicted"/>
<name>A0A7R8VK37_TIMDO</name>
<organism evidence="2">
    <name type="scientific">Timema douglasi</name>
    <name type="common">Walking stick</name>
    <dbReference type="NCBI Taxonomy" id="61478"/>
    <lineage>
        <taxon>Eukaryota</taxon>
        <taxon>Metazoa</taxon>
        <taxon>Ecdysozoa</taxon>
        <taxon>Arthropoda</taxon>
        <taxon>Hexapoda</taxon>
        <taxon>Insecta</taxon>
        <taxon>Pterygota</taxon>
        <taxon>Neoptera</taxon>
        <taxon>Polyneoptera</taxon>
        <taxon>Phasmatodea</taxon>
        <taxon>Timematodea</taxon>
        <taxon>Timematoidea</taxon>
        <taxon>Timematidae</taxon>
        <taxon>Timema</taxon>
    </lineage>
</organism>